<keyword evidence="4 9" id="KW-0812">Transmembrane</keyword>
<dbReference type="EMBL" id="UINC01000244">
    <property type="protein sequence ID" value="SUZ51859.1"/>
    <property type="molecule type" value="Genomic_DNA"/>
</dbReference>
<feature type="transmembrane region" description="Helical" evidence="9">
    <location>
        <begin position="135"/>
        <end position="158"/>
    </location>
</feature>
<dbReference type="InterPro" id="IPR001851">
    <property type="entry name" value="ABC_transp_permease"/>
</dbReference>
<feature type="transmembrane region" description="Helical" evidence="9">
    <location>
        <begin position="224"/>
        <end position="248"/>
    </location>
</feature>
<reference evidence="10" key="1">
    <citation type="submission" date="2018-05" db="EMBL/GenBank/DDBJ databases">
        <authorList>
            <person name="Lanie J.A."/>
            <person name="Ng W.-L."/>
            <person name="Kazmierczak K.M."/>
            <person name="Andrzejewski T.M."/>
            <person name="Davidsen T.M."/>
            <person name="Wayne K.J."/>
            <person name="Tettelin H."/>
            <person name="Glass J.I."/>
            <person name="Rusch D."/>
            <person name="Podicherti R."/>
            <person name="Tsui H.-C.T."/>
            <person name="Winkler M.E."/>
        </authorList>
    </citation>
    <scope>NUCLEOTIDE SEQUENCE</scope>
</reference>
<feature type="transmembrane region" description="Helical" evidence="9">
    <location>
        <begin position="94"/>
        <end position="115"/>
    </location>
</feature>
<keyword evidence="6 9" id="KW-1133">Transmembrane helix</keyword>
<evidence type="ECO:0000313" key="10">
    <source>
        <dbReference type="EMBL" id="SUZ51859.1"/>
    </source>
</evidence>
<evidence type="ECO:0000256" key="2">
    <source>
        <dbReference type="ARBA" id="ARBA00022448"/>
    </source>
</evidence>
<dbReference type="Pfam" id="PF02653">
    <property type="entry name" value="BPD_transp_2"/>
    <property type="match status" value="1"/>
</dbReference>
<protein>
    <recommendedName>
        <fullName evidence="11">Branched-chain amino acid ABC transporter permease</fullName>
    </recommendedName>
</protein>
<dbReference type="InterPro" id="IPR052157">
    <property type="entry name" value="BCAA_transport_permease"/>
</dbReference>
<feature type="transmembrane region" description="Helical" evidence="9">
    <location>
        <begin position="268"/>
        <end position="287"/>
    </location>
</feature>
<accession>A0A381NBP8</accession>
<dbReference type="CDD" id="cd06582">
    <property type="entry name" value="TM_PBP1_LivH_like"/>
    <property type="match status" value="1"/>
</dbReference>
<evidence type="ECO:0000256" key="4">
    <source>
        <dbReference type="ARBA" id="ARBA00022692"/>
    </source>
</evidence>
<name>A0A381NBP8_9ZZZZ</name>
<feature type="transmembrane region" description="Helical" evidence="9">
    <location>
        <begin position="40"/>
        <end position="58"/>
    </location>
</feature>
<dbReference type="AlphaFoldDB" id="A0A381NBP8"/>
<keyword evidence="5" id="KW-0029">Amino-acid transport</keyword>
<gene>
    <name evidence="10" type="ORF">METZ01_LOCUS4713</name>
</gene>
<organism evidence="10">
    <name type="scientific">marine metagenome</name>
    <dbReference type="NCBI Taxonomy" id="408172"/>
    <lineage>
        <taxon>unclassified sequences</taxon>
        <taxon>metagenomes</taxon>
        <taxon>ecological metagenomes</taxon>
    </lineage>
</organism>
<proteinExistence type="inferred from homology"/>
<keyword evidence="7 9" id="KW-0472">Membrane</keyword>
<dbReference type="GO" id="GO:0022857">
    <property type="term" value="F:transmembrane transporter activity"/>
    <property type="evidence" value="ECO:0007669"/>
    <property type="project" value="InterPro"/>
</dbReference>
<evidence type="ECO:0000256" key="9">
    <source>
        <dbReference type="SAM" id="Phobius"/>
    </source>
</evidence>
<keyword evidence="2" id="KW-0813">Transport</keyword>
<evidence type="ECO:0000256" key="1">
    <source>
        <dbReference type="ARBA" id="ARBA00004651"/>
    </source>
</evidence>
<dbReference type="GO" id="GO:0006865">
    <property type="term" value="P:amino acid transport"/>
    <property type="evidence" value="ECO:0007669"/>
    <property type="project" value="UniProtKB-KW"/>
</dbReference>
<evidence type="ECO:0000256" key="3">
    <source>
        <dbReference type="ARBA" id="ARBA00022475"/>
    </source>
</evidence>
<feature type="transmembrane region" description="Helical" evidence="9">
    <location>
        <begin position="64"/>
        <end position="82"/>
    </location>
</feature>
<sequence>MDLIQLLISGISQGCVYGLIALGFVLIYKATEMVNFAQGDLMMLGAFVAFGFINVLGWPFLWGFLATLVVMGLVGVTLERLLLRPMIGEPPFAVLMLTIGLGFILRAVAGAIWGYEDKTLATPYGGGVARWGEISVGYENIVVVVGTLALCVLVFIFFRKTRVGIAMQAASQNQLAAYYVGIPVKWIFAMVWAMSAMISATAGILVAPLSLINPIMGFIGIKAFAAAIVGGFGSLPGAFLAGLMIGIVEQFAKHSLPPGLGGFSETTAYVILLVMLFIRPEGIFATMQRKKV</sequence>
<comment type="similarity">
    <text evidence="8">Belongs to the binding-protein-dependent transport system permease family. LivHM subfamily.</text>
</comment>
<keyword evidence="3" id="KW-1003">Cell membrane</keyword>
<dbReference type="PANTHER" id="PTHR11795:SF451">
    <property type="entry name" value="ABC TRANSPORTER PERMEASE PROTEIN"/>
    <property type="match status" value="1"/>
</dbReference>
<evidence type="ECO:0000256" key="5">
    <source>
        <dbReference type="ARBA" id="ARBA00022970"/>
    </source>
</evidence>
<feature type="transmembrane region" description="Helical" evidence="9">
    <location>
        <begin position="186"/>
        <end position="212"/>
    </location>
</feature>
<evidence type="ECO:0000256" key="6">
    <source>
        <dbReference type="ARBA" id="ARBA00022989"/>
    </source>
</evidence>
<evidence type="ECO:0000256" key="8">
    <source>
        <dbReference type="ARBA" id="ARBA00037998"/>
    </source>
</evidence>
<comment type="subcellular location">
    <subcellularLocation>
        <location evidence="1">Cell membrane</location>
        <topology evidence="1">Multi-pass membrane protein</topology>
    </subcellularLocation>
</comment>
<evidence type="ECO:0008006" key="11">
    <source>
        <dbReference type="Google" id="ProtNLM"/>
    </source>
</evidence>
<dbReference type="PANTHER" id="PTHR11795">
    <property type="entry name" value="BRANCHED-CHAIN AMINO ACID TRANSPORT SYSTEM PERMEASE PROTEIN LIVH"/>
    <property type="match status" value="1"/>
</dbReference>
<evidence type="ECO:0000256" key="7">
    <source>
        <dbReference type="ARBA" id="ARBA00023136"/>
    </source>
</evidence>
<feature type="transmembrane region" description="Helical" evidence="9">
    <location>
        <begin position="6"/>
        <end position="28"/>
    </location>
</feature>
<dbReference type="GO" id="GO:0005886">
    <property type="term" value="C:plasma membrane"/>
    <property type="evidence" value="ECO:0007669"/>
    <property type="project" value="UniProtKB-SubCell"/>
</dbReference>